<dbReference type="GO" id="GO:0006189">
    <property type="term" value="P:'de novo' IMP biosynthetic process"/>
    <property type="evidence" value="ECO:0007669"/>
    <property type="project" value="UniProtKB-UniPathway"/>
</dbReference>
<dbReference type="FunFam" id="3.40.50.1380:FF:000001">
    <property type="entry name" value="Bifunctional purine biosynthesis protein PurH"/>
    <property type="match status" value="1"/>
</dbReference>
<dbReference type="SUPFAM" id="SSF52335">
    <property type="entry name" value="Methylglyoxal synthase-like"/>
    <property type="match status" value="1"/>
</dbReference>
<accession>D8LYE8</accession>
<protein>
    <recommendedName>
        <fullName evidence="10">MGS-like domain-containing protein</fullName>
    </recommendedName>
</protein>
<dbReference type="InParanoid" id="D8LYE8"/>
<dbReference type="EMBL" id="FN668689">
    <property type="protein sequence ID" value="CBK24828.2"/>
    <property type="molecule type" value="Genomic_DNA"/>
</dbReference>
<dbReference type="Pfam" id="PF02142">
    <property type="entry name" value="MGS"/>
    <property type="match status" value="1"/>
</dbReference>
<dbReference type="Gene3D" id="3.40.50.1380">
    <property type="entry name" value="Methylglyoxal synthase-like domain"/>
    <property type="match status" value="1"/>
</dbReference>
<dbReference type="InterPro" id="IPR036914">
    <property type="entry name" value="MGS-like_dom_sf"/>
</dbReference>
<feature type="domain" description="MGS-like" evidence="10">
    <location>
        <begin position="13"/>
        <end position="160"/>
    </location>
</feature>
<dbReference type="GeneID" id="24918194"/>
<keyword evidence="5" id="KW-0963">Cytoplasm</keyword>
<comment type="pathway">
    <text evidence="2">Purine metabolism; IMP biosynthesis via de novo pathway; IMP from 5-formamido-1-(5-phospho-D-ribosyl)imidazole-4-carboxamide: step 1/1.</text>
</comment>
<evidence type="ECO:0000256" key="2">
    <source>
        <dbReference type="ARBA" id="ARBA00004844"/>
    </source>
</evidence>
<dbReference type="GO" id="GO:0003937">
    <property type="term" value="F:IMP cyclohydrolase activity"/>
    <property type="evidence" value="ECO:0007669"/>
    <property type="project" value="InterPro"/>
</dbReference>
<dbReference type="HAMAP" id="MF_00139">
    <property type="entry name" value="PurH"/>
    <property type="match status" value="1"/>
</dbReference>
<keyword evidence="6" id="KW-0808">Transferase</keyword>
<dbReference type="NCBIfam" id="NF005492">
    <property type="entry name" value="PRK07106.1"/>
    <property type="match status" value="1"/>
</dbReference>
<dbReference type="Gene3D" id="1.10.287.440">
    <property type="match status" value="1"/>
</dbReference>
<dbReference type="RefSeq" id="XP_012898876.1">
    <property type="nucleotide sequence ID" value="XM_013043422.1"/>
</dbReference>
<dbReference type="SUPFAM" id="SSF53927">
    <property type="entry name" value="Cytidine deaminase-like"/>
    <property type="match status" value="1"/>
</dbReference>
<name>D8LYE8_BLAHO</name>
<dbReference type="SMART" id="SM00851">
    <property type="entry name" value="MGS"/>
    <property type="match status" value="1"/>
</dbReference>
<dbReference type="RefSeq" id="XP_012894651.1">
    <property type="nucleotide sequence ID" value="XM_013039197.1"/>
</dbReference>
<dbReference type="PIRSF" id="PIRSF000414">
    <property type="entry name" value="AICARFT_IMPCHas"/>
    <property type="match status" value="1"/>
</dbReference>
<evidence type="ECO:0000256" key="9">
    <source>
        <dbReference type="ARBA" id="ARBA00023268"/>
    </source>
</evidence>
<dbReference type="OMA" id="IKHNNPC"/>
<dbReference type="OrthoDB" id="6017153at2759"/>
<evidence type="ECO:0000313" key="13">
    <source>
        <dbReference type="Proteomes" id="UP000008312"/>
    </source>
</evidence>
<dbReference type="InterPro" id="IPR011607">
    <property type="entry name" value="MGS-like_dom"/>
</dbReference>
<dbReference type="InterPro" id="IPR024050">
    <property type="entry name" value="AICAR_Tfase_insert_dom_sf"/>
</dbReference>
<dbReference type="EMBL" id="FN668639">
    <property type="protein sequence ID" value="CBK20603.2"/>
    <property type="molecule type" value="Genomic_DNA"/>
</dbReference>
<evidence type="ECO:0000313" key="12">
    <source>
        <dbReference type="EMBL" id="CBK24828.2"/>
    </source>
</evidence>
<keyword evidence="7" id="KW-0658">Purine biosynthesis</keyword>
<dbReference type="InterPro" id="IPR024051">
    <property type="entry name" value="AICAR_Tfase_dup_dom_sf"/>
</dbReference>
<comment type="pathway">
    <text evidence="3">Purine metabolism; IMP biosynthesis via de novo pathway; 5-formamido-1-(5-phospho-D-ribosyl)imidazole-4-carboxamide from 5-amino-1-(5-phospho-D-ribosyl)imidazole-4-carboxamide (10-formyl THF route): step 1/1.</text>
</comment>
<keyword evidence="13" id="KW-1185">Reference proteome</keyword>
<dbReference type="GeneID" id="24921534"/>
<organism evidence="11">
    <name type="scientific">Blastocystis hominis</name>
    <dbReference type="NCBI Taxonomy" id="12968"/>
    <lineage>
        <taxon>Eukaryota</taxon>
        <taxon>Sar</taxon>
        <taxon>Stramenopiles</taxon>
        <taxon>Bigyra</taxon>
        <taxon>Opalozoa</taxon>
        <taxon>Opalinata</taxon>
        <taxon>Blastocystidae</taxon>
        <taxon>Blastocystis</taxon>
    </lineage>
</organism>
<dbReference type="PROSITE" id="PS51855">
    <property type="entry name" value="MGS"/>
    <property type="match status" value="1"/>
</dbReference>
<evidence type="ECO:0000256" key="5">
    <source>
        <dbReference type="ARBA" id="ARBA00022490"/>
    </source>
</evidence>
<dbReference type="PANTHER" id="PTHR11692">
    <property type="entry name" value="BIFUNCTIONAL PURINE BIOSYNTHESIS PROTEIN PURH"/>
    <property type="match status" value="1"/>
</dbReference>
<dbReference type="InterPro" id="IPR002695">
    <property type="entry name" value="PurH-like"/>
</dbReference>
<keyword evidence="8" id="KW-0378">Hydrolase</keyword>
<dbReference type="CDD" id="cd01421">
    <property type="entry name" value="IMPCH"/>
    <property type="match status" value="1"/>
</dbReference>
<dbReference type="GO" id="GO:0004643">
    <property type="term" value="F:phosphoribosylaminoimidazolecarboxamide formyltransferase activity"/>
    <property type="evidence" value="ECO:0007669"/>
    <property type="project" value="InterPro"/>
</dbReference>
<dbReference type="FunFam" id="3.40.140.20:FF:000003">
    <property type="entry name" value="Bifunctional purine biosynthesis protein"/>
    <property type="match status" value="1"/>
</dbReference>
<evidence type="ECO:0000256" key="4">
    <source>
        <dbReference type="ARBA" id="ARBA00007667"/>
    </source>
</evidence>
<proteinExistence type="inferred from homology"/>
<dbReference type="SMART" id="SM00798">
    <property type="entry name" value="AICARFT_IMPCHas"/>
    <property type="match status" value="1"/>
</dbReference>
<evidence type="ECO:0000256" key="3">
    <source>
        <dbReference type="ARBA" id="ARBA00004954"/>
    </source>
</evidence>
<evidence type="ECO:0000313" key="11">
    <source>
        <dbReference type="EMBL" id="CBK20603.2"/>
    </source>
</evidence>
<dbReference type="PANTHER" id="PTHR11692:SF0">
    <property type="entry name" value="BIFUNCTIONAL PURINE BIOSYNTHESIS PROTEIN ATIC"/>
    <property type="match status" value="1"/>
</dbReference>
<gene>
    <name evidence="11" type="ORF">GSBLH_T00000907001</name>
    <name evidence="12" type="ORF">GSBLH_T00004510001</name>
</gene>
<evidence type="ECO:0000256" key="7">
    <source>
        <dbReference type="ARBA" id="ARBA00022755"/>
    </source>
</evidence>
<dbReference type="NCBIfam" id="NF002049">
    <property type="entry name" value="PRK00881.1"/>
    <property type="match status" value="1"/>
</dbReference>
<comment type="similarity">
    <text evidence="4">Belongs to the PurH family.</text>
</comment>
<dbReference type="GO" id="GO:0005829">
    <property type="term" value="C:cytosol"/>
    <property type="evidence" value="ECO:0007669"/>
    <property type="project" value="UniProtKB-SubCell"/>
</dbReference>
<evidence type="ECO:0000256" key="8">
    <source>
        <dbReference type="ARBA" id="ARBA00022801"/>
    </source>
</evidence>
<keyword evidence="9" id="KW-0511">Multifunctional enzyme</keyword>
<evidence type="ECO:0000259" key="10">
    <source>
        <dbReference type="PROSITE" id="PS51855"/>
    </source>
</evidence>
<dbReference type="Gene3D" id="3.40.140.20">
    <property type="match status" value="2"/>
</dbReference>
<dbReference type="UniPathway" id="UPA00074">
    <property type="reaction ID" value="UER00133"/>
</dbReference>
<dbReference type="NCBIfam" id="TIGR00355">
    <property type="entry name" value="purH"/>
    <property type="match status" value="1"/>
</dbReference>
<sequence length="614" mass="67179">MAHTITAVQGTTQSLFKVERAILSVSDKTGLVDLAKFLESYGVELLSTGGTAKAMRDAGVKVMDVSEYTGAPEMMDGRVKTLHPKVHGGILAVRGNEKHEKDMKDNGIKKIDLVVLNLYAFEDTVAKGYNFETCIENIDIGGPSMLRSSAKNHAAVVICSSPSQYAALMEEMKTHDGCTTLELRRRFAAEAFALSAKYDAAISSWFARQLNPEGATDIIATRPYIPVRELKYGCNPHQKPAGLYRHLGSDLPFTIVHGNPGYINLCDALNSWMLVKEARQALGVVAAASFKHVSPAGAAIAVPLTEVEKEAYEVGEKEMSGAALAYLRARNADPMSSFGDFAAISDVVDVETAQFLATCISDGVIAAGYEPEALEILKKKKKGAFIVLQGVADFAMPPMEFRELHGCVLAQRHNDVVPSREQMGNVVTAKKEIPEAAMNDLILGNICLKYTQSNSVAYARNGQMIGVGAGQQSRVDCVKLAARKAALWYLRQHPKVLGLKFKQGVKKQDRVNARVRYIEGDFTEVEYEQWKTLFEEVPEPLSQQEKDEFIKTMDGVSLCSDAFFPFRDNIDQASKYGVKYIAQPGGSIQDEAVTAAADSYGMTMVHTGLRLFHH</sequence>
<dbReference type="InterPro" id="IPR016193">
    <property type="entry name" value="Cytidine_deaminase-like"/>
</dbReference>
<comment type="subcellular location">
    <subcellularLocation>
        <location evidence="1">Cytoplasm</location>
        <location evidence="1">Cytosol</location>
    </subcellularLocation>
</comment>
<reference evidence="11" key="1">
    <citation type="submission" date="2010-02" db="EMBL/GenBank/DDBJ databases">
        <title>Sequencing and annotation of the Blastocystis hominis genome.</title>
        <authorList>
            <person name="Wincker P."/>
        </authorList>
    </citation>
    <scope>NUCLEOTIDE SEQUENCE</scope>
    <source>
        <strain evidence="11">Singapore isolate B</strain>
    </source>
</reference>
<dbReference type="AlphaFoldDB" id="D8LYE8"/>
<dbReference type="Proteomes" id="UP000008312">
    <property type="component" value="Unassembled WGS sequence"/>
</dbReference>
<evidence type="ECO:0000256" key="1">
    <source>
        <dbReference type="ARBA" id="ARBA00004514"/>
    </source>
</evidence>
<dbReference type="Pfam" id="PF01808">
    <property type="entry name" value="AICARFT_IMPCHas"/>
    <property type="match status" value="1"/>
</dbReference>
<evidence type="ECO:0000256" key="6">
    <source>
        <dbReference type="ARBA" id="ARBA00022679"/>
    </source>
</evidence>